<dbReference type="Pfam" id="PF00621">
    <property type="entry name" value="RhoGEF"/>
    <property type="match status" value="1"/>
</dbReference>
<dbReference type="SMART" id="SM00292">
    <property type="entry name" value="BRCT"/>
    <property type="match status" value="2"/>
</dbReference>
<accession>A0A9J2PT12</accession>
<dbReference type="Gene3D" id="1.20.900.10">
    <property type="entry name" value="Dbl homology (DH) domain"/>
    <property type="match status" value="1"/>
</dbReference>
<dbReference type="PROSITE" id="PS50010">
    <property type="entry name" value="DH_2"/>
    <property type="match status" value="1"/>
</dbReference>
<dbReference type="SMART" id="SM00325">
    <property type="entry name" value="RhoGEF"/>
    <property type="match status" value="1"/>
</dbReference>
<dbReference type="InterPro" id="IPR035899">
    <property type="entry name" value="DBL_dom_sf"/>
</dbReference>
<sequence>MLRYNDVSVDQGPSQFIAIAEEGAKRFPSQKKQVKRVCLIGASRRDTRLVALLKDHFSVDVVKSETGTEYKDDPNMVFLCSDFIYDQHFKDLQSCGSPIIGPALVTWCAAKWEPLLFPRANRPLYTDSMAGITVALSGISREKCRETANLVRFMGGSVHRRFSPRVTHLITDSVLCSQYHEAVAAQCYVVHLRWVHAAWALRDDINISITAAHFVKGFLVEPFCGLSIWFAGYSAEELIGLRLRTVEHMGKLAAHVQDATHIVVSKDADISLDEFDRRQKIVDDEWFWTCIRLSSCANEDNYKWMERERTKKDHDPQPAGSFLRLHSNDQQAVASSFPVCWDYDSTAGDHEISMTVSCKMSKTDDIGKEMVETEEHYLRALKIIVKCFMEPLEERLKQRGSNLLSKAEMRCIFSRVPLLIDAHEVICNDLRMATDSRTAVRHISEVWLRNAENLRPLYSAYIGNCDRALEILRQSDANPRFQAFLKARWHFYSVFSAENRAECQRHMLKDLLVRPVQRLPSVILLLKEMQHKVQRSDRSRRCVMRAINALQDILRTANETRGQVETYAEAFKVHTQIEDYPRACVSSVAFKAGVMSSTRSFLGKLHVLSLGGNHSDWKNTCGKTMALFLFSDLVEIAKMRTAVVDESLPGTLATGSSLRSSLSLASDKKKYKHYKQYMVTCINRINVIIHSGFEGVFVLSFEGCEEENFWIAQCLESKSGEMRKFLNDLCIQFYYLCGRLIQVEDMRYDVELQSSNNRRIAALIAKALRHTTEIKAGLYYALTSGAVTPKRTKEFSRIAFTIHNLWHAANTQQTNVGANLNAMQTRHFDRQRKTVFCSSTTKSECRLSVYCKYSSHRGGPRHRIVQCTALLLSTSLTFIIRLVTAVKSVCWLISSS</sequence>
<dbReference type="InterPro" id="IPR049396">
    <property type="entry name" value="ECT2_BRCT0"/>
</dbReference>
<dbReference type="CDD" id="cd00160">
    <property type="entry name" value="RhoGEF"/>
    <property type="match status" value="1"/>
</dbReference>
<name>A0A9J2PT12_ASCLU</name>
<dbReference type="SUPFAM" id="SSF48065">
    <property type="entry name" value="DBL homology domain (DH-domain)"/>
    <property type="match status" value="1"/>
</dbReference>
<evidence type="ECO:0000313" key="4">
    <source>
        <dbReference type="WBParaSite" id="ALUE_0001323001-mRNA-1"/>
    </source>
</evidence>
<dbReference type="InterPro" id="IPR001357">
    <property type="entry name" value="BRCT_dom"/>
</dbReference>
<reference evidence="4" key="1">
    <citation type="submission" date="2023-03" db="UniProtKB">
        <authorList>
            <consortium name="WormBaseParasite"/>
        </authorList>
    </citation>
    <scope>IDENTIFICATION</scope>
</reference>
<dbReference type="PANTHER" id="PTHR16777">
    <property type="entry name" value="PROTEIN ECT2"/>
    <property type="match status" value="1"/>
</dbReference>
<proteinExistence type="predicted"/>
<evidence type="ECO:0000259" key="2">
    <source>
        <dbReference type="PROSITE" id="PS50172"/>
    </source>
</evidence>
<dbReference type="Gene3D" id="3.40.50.10190">
    <property type="entry name" value="BRCT domain"/>
    <property type="match status" value="3"/>
</dbReference>
<organism evidence="3 4">
    <name type="scientific">Ascaris lumbricoides</name>
    <name type="common">Giant roundworm</name>
    <dbReference type="NCBI Taxonomy" id="6252"/>
    <lineage>
        <taxon>Eukaryota</taxon>
        <taxon>Metazoa</taxon>
        <taxon>Ecdysozoa</taxon>
        <taxon>Nematoda</taxon>
        <taxon>Chromadorea</taxon>
        <taxon>Rhabditida</taxon>
        <taxon>Spirurina</taxon>
        <taxon>Ascaridomorpha</taxon>
        <taxon>Ascaridoidea</taxon>
        <taxon>Ascarididae</taxon>
        <taxon>Ascaris</taxon>
    </lineage>
</organism>
<dbReference type="AlphaFoldDB" id="A0A9J2PT12"/>
<protein>
    <submittedName>
        <fullName evidence="4">DH domain-containing protein</fullName>
    </submittedName>
</protein>
<dbReference type="GO" id="GO:0007399">
    <property type="term" value="P:nervous system development"/>
    <property type="evidence" value="ECO:0007669"/>
    <property type="project" value="TreeGrafter"/>
</dbReference>
<dbReference type="InterPro" id="IPR049395">
    <property type="entry name" value="ECT2_PH"/>
</dbReference>
<dbReference type="PANTHER" id="PTHR16777:SF2">
    <property type="entry name" value="PROTEIN ECT2"/>
    <property type="match status" value="1"/>
</dbReference>
<dbReference type="Proteomes" id="UP000036681">
    <property type="component" value="Unplaced"/>
</dbReference>
<dbReference type="GO" id="GO:0005085">
    <property type="term" value="F:guanyl-nucleotide exchange factor activity"/>
    <property type="evidence" value="ECO:0007669"/>
    <property type="project" value="InterPro"/>
</dbReference>
<dbReference type="GO" id="GO:0000281">
    <property type="term" value="P:mitotic cytokinesis"/>
    <property type="evidence" value="ECO:0007669"/>
    <property type="project" value="TreeGrafter"/>
</dbReference>
<dbReference type="GO" id="GO:0005096">
    <property type="term" value="F:GTPase activator activity"/>
    <property type="evidence" value="ECO:0007669"/>
    <property type="project" value="InterPro"/>
</dbReference>
<dbReference type="Pfam" id="PF21242">
    <property type="entry name" value="ECT2_PH"/>
    <property type="match status" value="1"/>
</dbReference>
<dbReference type="InterPro" id="IPR036420">
    <property type="entry name" value="BRCT_dom_sf"/>
</dbReference>
<dbReference type="SUPFAM" id="SSF52113">
    <property type="entry name" value="BRCT domain"/>
    <property type="match status" value="2"/>
</dbReference>
<dbReference type="GO" id="GO:2000431">
    <property type="term" value="P:regulation of cytokinesis, actomyosin contractile ring assembly"/>
    <property type="evidence" value="ECO:0007669"/>
    <property type="project" value="InterPro"/>
</dbReference>
<dbReference type="InterPro" id="IPR000219">
    <property type="entry name" value="DH_dom"/>
</dbReference>
<dbReference type="GO" id="GO:0005938">
    <property type="term" value="C:cell cortex"/>
    <property type="evidence" value="ECO:0007669"/>
    <property type="project" value="TreeGrafter"/>
</dbReference>
<keyword evidence="3" id="KW-1185">Reference proteome</keyword>
<feature type="domain" description="BRCT" evidence="2">
    <location>
        <begin position="218"/>
        <end position="304"/>
    </location>
</feature>
<dbReference type="Pfam" id="PF12738">
    <property type="entry name" value="PTCB-BRCT"/>
    <property type="match status" value="1"/>
</dbReference>
<evidence type="ECO:0000259" key="1">
    <source>
        <dbReference type="PROSITE" id="PS50010"/>
    </source>
</evidence>
<dbReference type="GO" id="GO:0005634">
    <property type="term" value="C:nucleus"/>
    <property type="evidence" value="ECO:0007669"/>
    <property type="project" value="InterPro"/>
</dbReference>
<dbReference type="Pfam" id="PF21243">
    <property type="entry name" value="ECT2_BRCT0"/>
    <property type="match status" value="1"/>
</dbReference>
<feature type="domain" description="DH" evidence="1">
    <location>
        <begin position="362"/>
        <end position="560"/>
    </location>
</feature>
<feature type="domain" description="BRCT" evidence="2">
    <location>
        <begin position="124"/>
        <end position="195"/>
    </location>
</feature>
<dbReference type="InterPro" id="IPR026817">
    <property type="entry name" value="Ect2"/>
</dbReference>
<dbReference type="WBParaSite" id="ALUE_0001323001-mRNA-1">
    <property type="protein sequence ID" value="ALUE_0001323001-mRNA-1"/>
    <property type="gene ID" value="ALUE_0001323001"/>
</dbReference>
<dbReference type="PROSITE" id="PS50172">
    <property type="entry name" value="BRCT"/>
    <property type="match status" value="2"/>
</dbReference>
<evidence type="ECO:0000313" key="3">
    <source>
        <dbReference type="Proteomes" id="UP000036681"/>
    </source>
</evidence>